<name>E3HCW6_ILYPC</name>
<protein>
    <submittedName>
        <fullName evidence="5">Alanine racemase domain protein</fullName>
    </submittedName>
</protein>
<evidence type="ECO:0000256" key="3">
    <source>
        <dbReference type="ARBA" id="ARBA00023235"/>
    </source>
</evidence>
<gene>
    <name evidence="5" type="ordered locus">Ilyop_2260</name>
</gene>
<dbReference type="KEGG" id="ipo:Ilyop_2260"/>
<dbReference type="HOGENOM" id="CLU_067103_0_0_0"/>
<dbReference type="PANTHER" id="PTHR30511:SF3">
    <property type="entry name" value="LYSINE RACEMASE"/>
    <property type="match status" value="1"/>
</dbReference>
<evidence type="ECO:0000259" key="4">
    <source>
        <dbReference type="Pfam" id="PF01168"/>
    </source>
</evidence>
<evidence type="ECO:0000256" key="2">
    <source>
        <dbReference type="ARBA" id="ARBA00022898"/>
    </source>
</evidence>
<reference evidence="5 6" key="1">
    <citation type="journal article" date="2010" name="Stand. Genomic Sci.">
        <title>Complete genome sequence of Ilyobacter polytropus type strain (CuHbu1).</title>
        <authorList>
            <person name="Sikorski J."/>
            <person name="Chertkov O."/>
            <person name="Lapidus A."/>
            <person name="Nolan M."/>
            <person name="Lucas S."/>
            <person name="Del Rio T.G."/>
            <person name="Tice H."/>
            <person name="Cheng J.F."/>
            <person name="Tapia R."/>
            <person name="Han C."/>
            <person name="Goodwin L."/>
            <person name="Pitluck S."/>
            <person name="Liolios K."/>
            <person name="Ivanova N."/>
            <person name="Mavromatis K."/>
            <person name="Mikhailova N."/>
            <person name="Pati A."/>
            <person name="Chen A."/>
            <person name="Palaniappan K."/>
            <person name="Land M."/>
            <person name="Hauser L."/>
            <person name="Chang Y.J."/>
            <person name="Jeffries C.D."/>
            <person name="Brambilla E."/>
            <person name="Yasawong M."/>
            <person name="Rohde M."/>
            <person name="Pukall R."/>
            <person name="Spring S."/>
            <person name="Goker M."/>
            <person name="Woyke T."/>
            <person name="Bristow J."/>
            <person name="Eisen J.A."/>
            <person name="Markowitz V."/>
            <person name="Hugenholtz P."/>
            <person name="Kyrpides N.C."/>
            <person name="Klenk H.P."/>
        </authorList>
    </citation>
    <scope>NUCLEOTIDE SEQUENCE [LARGE SCALE GENOMIC DNA]</scope>
    <source>
        <strain evidence="6">ATCC 51220 / DSM 2926 / LMG 16218 / CuHBu1</strain>
        <plasmid evidence="6">pILYOP01</plasmid>
    </source>
</reference>
<geneLocation type="plasmid" evidence="5 6">
    <name>pILYOP01</name>
</geneLocation>
<accession>E3HCW6</accession>
<evidence type="ECO:0000313" key="6">
    <source>
        <dbReference type="Proteomes" id="UP000006875"/>
    </source>
</evidence>
<sequence>MPYPKLKIDIKKIKYNSSRLVKESARKGIKIAGVTKVVCGNPYIAQSLVDSGIEIIADSRVENLEKLKEIKCKKMLLRIPMPSQADDVVRYSDIVLVSEIFTIKKLSEQASNQNKIIDLILMIDLGDLREGLFYEKEILETVAEIAQLKNVKLLGLGTNLSCYGAVIPSKEILEKLVLIKNKISNLFNIDTEILSGGNSGSIRLFEDNQIPDGINQLRLGASIILGIGIDHLPINGLSADTFILEAEIIELRKKPSKPIGKQGLDAFGNKPSFIDMGIRSKAICAIGRQDVNPEDVSPLDDKINILGGSSDHLILDVTDSEKSLSVGDTIKFRVNYGGCLSLMTSPYVYKDFSDS</sequence>
<dbReference type="NCBIfam" id="NF040742">
    <property type="entry name" value="racem_Orr"/>
    <property type="match status" value="1"/>
</dbReference>
<dbReference type="PANTHER" id="PTHR30511">
    <property type="entry name" value="ALANINE RACEMASE"/>
    <property type="match status" value="1"/>
</dbReference>
<dbReference type="InterPro" id="IPR001608">
    <property type="entry name" value="Ala_racemase_N"/>
</dbReference>
<evidence type="ECO:0000256" key="1">
    <source>
        <dbReference type="ARBA" id="ARBA00001933"/>
    </source>
</evidence>
<dbReference type="GO" id="GO:0030170">
    <property type="term" value="F:pyridoxal phosphate binding"/>
    <property type="evidence" value="ECO:0007669"/>
    <property type="project" value="TreeGrafter"/>
</dbReference>
<dbReference type="OrthoDB" id="504078at2"/>
<keyword evidence="6" id="KW-1185">Reference proteome</keyword>
<comment type="cofactor">
    <cofactor evidence="1">
        <name>pyridoxal 5'-phosphate</name>
        <dbReference type="ChEBI" id="CHEBI:597326"/>
    </cofactor>
</comment>
<dbReference type="CDD" id="cd06815">
    <property type="entry name" value="PLPDE_III_AR_like_1"/>
    <property type="match status" value="1"/>
</dbReference>
<dbReference type="GO" id="GO:0008784">
    <property type="term" value="F:alanine racemase activity"/>
    <property type="evidence" value="ECO:0007669"/>
    <property type="project" value="TreeGrafter"/>
</dbReference>
<proteinExistence type="predicted"/>
<dbReference type="Proteomes" id="UP000006875">
    <property type="component" value="Plasmid pILYOP01"/>
</dbReference>
<dbReference type="SUPFAM" id="SSF51419">
    <property type="entry name" value="PLP-binding barrel"/>
    <property type="match status" value="1"/>
</dbReference>
<dbReference type="AlphaFoldDB" id="E3HCW6"/>
<dbReference type="InterPro" id="IPR029066">
    <property type="entry name" value="PLP-binding_barrel"/>
</dbReference>
<keyword evidence="2" id="KW-0663">Pyridoxal phosphate</keyword>
<dbReference type="Gene3D" id="3.20.20.10">
    <property type="entry name" value="Alanine racemase"/>
    <property type="match status" value="1"/>
</dbReference>
<dbReference type="EMBL" id="CP002282">
    <property type="protein sequence ID" value="ADO84022.1"/>
    <property type="molecule type" value="Genomic_DNA"/>
</dbReference>
<dbReference type="RefSeq" id="WP_013388683.1">
    <property type="nucleotide sequence ID" value="NC_014633.1"/>
</dbReference>
<keyword evidence="3" id="KW-0413">Isomerase</keyword>
<organism evidence="5 6">
    <name type="scientific">Ilyobacter polytropus (strain ATCC 51220 / DSM 2926 / LMG 16218 / CuHBu1)</name>
    <dbReference type="NCBI Taxonomy" id="572544"/>
    <lineage>
        <taxon>Bacteria</taxon>
        <taxon>Fusobacteriati</taxon>
        <taxon>Fusobacteriota</taxon>
        <taxon>Fusobacteriia</taxon>
        <taxon>Fusobacteriales</taxon>
        <taxon>Fusobacteriaceae</taxon>
        <taxon>Ilyobacter</taxon>
    </lineage>
</organism>
<feature type="domain" description="Alanine racemase N-terminal" evidence="4">
    <location>
        <begin position="8"/>
        <end position="223"/>
    </location>
</feature>
<dbReference type="GO" id="GO:0005829">
    <property type="term" value="C:cytosol"/>
    <property type="evidence" value="ECO:0007669"/>
    <property type="project" value="TreeGrafter"/>
</dbReference>
<dbReference type="Pfam" id="PF01168">
    <property type="entry name" value="Ala_racemase_N"/>
    <property type="match status" value="1"/>
</dbReference>
<dbReference type="InterPro" id="IPR000821">
    <property type="entry name" value="Ala_racemase"/>
</dbReference>
<evidence type="ECO:0000313" key="5">
    <source>
        <dbReference type="EMBL" id="ADO84022.1"/>
    </source>
</evidence>
<keyword evidence="5" id="KW-0614">Plasmid</keyword>